<dbReference type="eggNOG" id="ENOG502SHSR">
    <property type="taxonomic scope" value="Eukaryota"/>
</dbReference>
<feature type="region of interest" description="Disordered" evidence="1">
    <location>
        <begin position="189"/>
        <end position="218"/>
    </location>
</feature>
<feature type="compositionally biased region" description="Basic and acidic residues" evidence="1">
    <location>
        <begin position="193"/>
        <end position="202"/>
    </location>
</feature>
<feature type="region of interest" description="Disordered" evidence="1">
    <location>
        <begin position="142"/>
        <end position="173"/>
    </location>
</feature>
<dbReference type="AlphaFoldDB" id="K3W9L4"/>
<dbReference type="VEuPathDB" id="FungiDB:PYU1_G001654"/>
<feature type="compositionally biased region" description="Basic residues" evidence="1">
    <location>
        <begin position="154"/>
        <end position="165"/>
    </location>
</feature>
<reference evidence="3" key="1">
    <citation type="journal article" date="2010" name="Genome Biol.">
        <title>Genome sequence of the necrotrophic plant pathogen Pythium ultimum reveals original pathogenicity mechanisms and effector repertoire.</title>
        <authorList>
            <person name="Levesque C.A."/>
            <person name="Brouwer H."/>
            <person name="Cano L."/>
            <person name="Hamilton J.P."/>
            <person name="Holt C."/>
            <person name="Huitema E."/>
            <person name="Raffaele S."/>
            <person name="Robideau G.P."/>
            <person name="Thines M."/>
            <person name="Win J."/>
            <person name="Zerillo M.M."/>
            <person name="Beakes G.W."/>
            <person name="Boore J.L."/>
            <person name="Busam D."/>
            <person name="Dumas B."/>
            <person name="Ferriera S."/>
            <person name="Fuerstenberg S.I."/>
            <person name="Gachon C.M."/>
            <person name="Gaulin E."/>
            <person name="Govers F."/>
            <person name="Grenville-Briggs L."/>
            <person name="Horner N."/>
            <person name="Hostetler J."/>
            <person name="Jiang R.H."/>
            <person name="Johnson J."/>
            <person name="Krajaejun T."/>
            <person name="Lin H."/>
            <person name="Meijer H.J."/>
            <person name="Moore B."/>
            <person name="Morris P."/>
            <person name="Phuntmart V."/>
            <person name="Puiu D."/>
            <person name="Shetty J."/>
            <person name="Stajich J.E."/>
            <person name="Tripathy S."/>
            <person name="Wawra S."/>
            <person name="van West P."/>
            <person name="Whitty B.R."/>
            <person name="Coutinho P.M."/>
            <person name="Henrissat B."/>
            <person name="Martin F."/>
            <person name="Thomas P.D."/>
            <person name="Tyler B.M."/>
            <person name="De Vries R.P."/>
            <person name="Kamoun S."/>
            <person name="Yandell M."/>
            <person name="Tisserat N."/>
            <person name="Buell C.R."/>
        </authorList>
    </citation>
    <scope>NUCLEOTIDE SEQUENCE</scope>
    <source>
        <strain evidence="3">DAOM:BR144</strain>
    </source>
</reference>
<name>K3W9L4_GLOUD</name>
<dbReference type="Proteomes" id="UP000019132">
    <property type="component" value="Unassembled WGS sequence"/>
</dbReference>
<evidence type="ECO:0000313" key="3">
    <source>
        <dbReference type="Proteomes" id="UP000019132"/>
    </source>
</evidence>
<protein>
    <submittedName>
        <fullName evidence="2">Uncharacterized protein</fullName>
    </submittedName>
</protein>
<dbReference type="InParanoid" id="K3W9L4"/>
<proteinExistence type="predicted"/>
<reference evidence="3" key="2">
    <citation type="submission" date="2010-04" db="EMBL/GenBank/DDBJ databases">
        <authorList>
            <person name="Buell R."/>
            <person name="Hamilton J."/>
            <person name="Hostetler J."/>
        </authorList>
    </citation>
    <scope>NUCLEOTIDE SEQUENCE [LARGE SCALE GENOMIC DNA]</scope>
    <source>
        <strain evidence="3">DAOM:BR144</strain>
    </source>
</reference>
<organism evidence="2 3">
    <name type="scientific">Globisporangium ultimum (strain ATCC 200006 / CBS 805.95 / DAOM BR144)</name>
    <name type="common">Pythium ultimum</name>
    <dbReference type="NCBI Taxonomy" id="431595"/>
    <lineage>
        <taxon>Eukaryota</taxon>
        <taxon>Sar</taxon>
        <taxon>Stramenopiles</taxon>
        <taxon>Oomycota</taxon>
        <taxon>Peronosporomycetes</taxon>
        <taxon>Pythiales</taxon>
        <taxon>Pythiaceae</taxon>
        <taxon>Globisporangium</taxon>
    </lineage>
</organism>
<reference evidence="2" key="3">
    <citation type="submission" date="2015-02" db="UniProtKB">
        <authorList>
            <consortium name="EnsemblProtists"/>
        </authorList>
    </citation>
    <scope>IDENTIFICATION</scope>
    <source>
        <strain evidence="2">DAOM BR144</strain>
    </source>
</reference>
<dbReference type="EMBL" id="GL376626">
    <property type="status" value="NOT_ANNOTATED_CDS"/>
    <property type="molecule type" value="Genomic_DNA"/>
</dbReference>
<dbReference type="OMA" id="THEPMME"/>
<dbReference type="HOGENOM" id="CLU_502994_0_0_1"/>
<dbReference type="PANTHER" id="PTHR35796:SF3">
    <property type="entry name" value="BHLH DOMAIN-CONTAINING PROTEIN"/>
    <property type="match status" value="1"/>
</dbReference>
<dbReference type="PANTHER" id="PTHR35796">
    <property type="entry name" value="HYPOTHETICAL CYTOSOLIC PROTEIN"/>
    <property type="match status" value="1"/>
</dbReference>
<dbReference type="EnsemblProtists" id="PYU1_T001655">
    <property type="protein sequence ID" value="PYU1_T001655"/>
    <property type="gene ID" value="PYU1_G001654"/>
</dbReference>
<evidence type="ECO:0000313" key="2">
    <source>
        <dbReference type="EnsemblProtists" id="PYU1_T001655"/>
    </source>
</evidence>
<evidence type="ECO:0000256" key="1">
    <source>
        <dbReference type="SAM" id="MobiDB-lite"/>
    </source>
</evidence>
<keyword evidence="3" id="KW-1185">Reference proteome</keyword>
<accession>K3W9L4</accession>
<sequence>MAHVPAGAAAPDAMELLDFFDGLGVFADLDSTTQENGAIVSTNRASAAHAEDSKESFVSLLMGYSLDGISTVLHEVESGSEAQTHEPMMESQLQFVRIHEADLDIIGSNSAGLNFANASSTVSPVGSGDYDSEPNSVVSELVADEAPSADKAKPAKRPKKKKKSTSQRQKEELAYLRGKVTELEIALNNIKGDSPKTERASEDGDGGDAARSASTGQRCAVSTTSMWQLAAKRQLEDKTRAELENARLREKMAGQIKFTKSLERMLRKRRIWDVMQDTLNPLRFMELSSRDSEIFEQLSNRVNARIPNLDHIFKARGLTMEVTAVNSSEIVGDDDEGMRIEFTNAATTPFDFHKVSDVVWKHLRMKHVTLPSIHMSTQVIEETDDLLVMKQSVTSTTYHDVNDTTVHVVLRRMTCDDRVLMLWESITSSNGSVLRGVPAVQVITKGCGKITDCGGEMDDGLASSLLQSYVYVVPTIVALATDSESEEDVNRPPSRINTIGVLTDMITSSYQQNAQTMRQFIENALFDDLVQGSKAEST</sequence>